<accession>A0ABW0HN14</accession>
<dbReference type="EMBL" id="JBHSMI010000008">
    <property type="protein sequence ID" value="MFC5401914.1"/>
    <property type="molecule type" value="Genomic_DNA"/>
</dbReference>
<name>A0ABW0HN14_9BACL</name>
<evidence type="ECO:0000313" key="2">
    <source>
        <dbReference type="Proteomes" id="UP001596113"/>
    </source>
</evidence>
<comment type="caution">
    <text evidence="1">The sequence shown here is derived from an EMBL/GenBank/DDBJ whole genome shotgun (WGS) entry which is preliminary data.</text>
</comment>
<dbReference type="PANTHER" id="PTHR33639">
    <property type="entry name" value="THIOL-DISULFIDE OXIDOREDUCTASE DCC"/>
    <property type="match status" value="1"/>
</dbReference>
<sequence>MSLRKEHRTDEELREETTGYSIVLIDGVCHFCHGAARFIIARDKKAQFKFASLQSATGGRLLGEGGLSATALDTFVLVEDGKYYAKSTAALKIAKRLSDGWPLLYAGIVLPKFIRDAIYDFVAKRRYRWFGRADSCMLPTPDVRSRFLSDE</sequence>
<reference evidence="2" key="1">
    <citation type="journal article" date="2019" name="Int. J. Syst. Evol. Microbiol.">
        <title>The Global Catalogue of Microorganisms (GCM) 10K type strain sequencing project: providing services to taxonomists for standard genome sequencing and annotation.</title>
        <authorList>
            <consortium name="The Broad Institute Genomics Platform"/>
            <consortium name="The Broad Institute Genome Sequencing Center for Infectious Disease"/>
            <person name="Wu L."/>
            <person name="Ma J."/>
        </authorList>
    </citation>
    <scope>NUCLEOTIDE SEQUENCE [LARGE SCALE GENOMIC DNA]</scope>
    <source>
        <strain evidence="2">CGMCC 1.18575</strain>
    </source>
</reference>
<gene>
    <name evidence="1" type="ORF">ACFPOF_04125</name>
</gene>
<organism evidence="1 2">
    <name type="scientific">Cohnella soli</name>
    <dbReference type="NCBI Taxonomy" id="425005"/>
    <lineage>
        <taxon>Bacteria</taxon>
        <taxon>Bacillati</taxon>
        <taxon>Bacillota</taxon>
        <taxon>Bacilli</taxon>
        <taxon>Bacillales</taxon>
        <taxon>Paenibacillaceae</taxon>
        <taxon>Cohnella</taxon>
    </lineage>
</organism>
<dbReference type="RefSeq" id="WP_378129862.1">
    <property type="nucleotide sequence ID" value="NZ_JBHSMI010000008.1"/>
</dbReference>
<dbReference type="InterPro" id="IPR052927">
    <property type="entry name" value="DCC_oxidoreductase"/>
</dbReference>
<proteinExistence type="predicted"/>
<keyword evidence="2" id="KW-1185">Reference proteome</keyword>
<dbReference type="Proteomes" id="UP001596113">
    <property type="component" value="Unassembled WGS sequence"/>
</dbReference>
<dbReference type="InterPro" id="IPR007263">
    <property type="entry name" value="DCC1-like"/>
</dbReference>
<evidence type="ECO:0000313" key="1">
    <source>
        <dbReference type="EMBL" id="MFC5401914.1"/>
    </source>
</evidence>
<dbReference type="Pfam" id="PF04134">
    <property type="entry name" value="DCC1-like"/>
    <property type="match status" value="1"/>
</dbReference>
<dbReference type="PANTHER" id="PTHR33639:SF2">
    <property type="entry name" value="DUF393 DOMAIN-CONTAINING PROTEIN"/>
    <property type="match status" value="1"/>
</dbReference>
<protein>
    <submittedName>
        <fullName evidence="1">Thiol-disulfide oxidoreductase DCC family protein</fullName>
    </submittedName>
</protein>